<reference evidence="1" key="1">
    <citation type="submission" date="2019-03" db="EMBL/GenBank/DDBJ databases">
        <title>Single cell metagenomics reveals metabolic interactions within the superorganism composed of flagellate Streblomastix strix and complex community of Bacteroidetes bacteria on its surface.</title>
        <authorList>
            <person name="Treitli S.C."/>
            <person name="Kolisko M."/>
            <person name="Husnik F."/>
            <person name="Keeling P."/>
            <person name="Hampl V."/>
        </authorList>
    </citation>
    <scope>NUCLEOTIDE SEQUENCE</scope>
    <source>
        <strain evidence="1">STM</strain>
    </source>
</reference>
<name>A0A5J4Q916_9ZZZZ</name>
<sequence>MVKEIDKSIENNLKEIRKLVATDSELQQRIQKLETIKGVGFITLVIIIAETQGFEL</sequence>
<evidence type="ECO:0000313" key="1">
    <source>
        <dbReference type="EMBL" id="KAA6317538.1"/>
    </source>
</evidence>
<comment type="caution">
    <text evidence="1">The sequence shown here is derived from an EMBL/GenBank/DDBJ whole genome shotgun (WGS) entry which is preliminary data.</text>
</comment>
<feature type="non-terminal residue" evidence="1">
    <location>
        <position position="56"/>
    </location>
</feature>
<dbReference type="AlphaFoldDB" id="A0A5J4Q916"/>
<organism evidence="1">
    <name type="scientific">termite gut metagenome</name>
    <dbReference type="NCBI Taxonomy" id="433724"/>
    <lineage>
        <taxon>unclassified sequences</taxon>
        <taxon>metagenomes</taxon>
        <taxon>organismal metagenomes</taxon>
    </lineage>
</organism>
<dbReference type="EMBL" id="SNRY01004488">
    <property type="protein sequence ID" value="KAA6317538.1"/>
    <property type="molecule type" value="Genomic_DNA"/>
</dbReference>
<proteinExistence type="predicted"/>
<accession>A0A5J4Q916</accession>
<gene>
    <name evidence="1" type="ORF">EZS27_032323</name>
</gene>
<protein>
    <submittedName>
        <fullName evidence="1">Uncharacterized protein</fullName>
    </submittedName>
</protein>